<dbReference type="EMBL" id="CP039690">
    <property type="protein sequence ID" value="QCI66596.1"/>
    <property type="molecule type" value="Genomic_DNA"/>
</dbReference>
<dbReference type="Pfam" id="PF03466">
    <property type="entry name" value="LysR_substrate"/>
    <property type="match status" value="1"/>
</dbReference>
<dbReference type="AlphaFoldDB" id="A0A4D7BAU4"/>
<dbReference type="SUPFAM" id="SSF53850">
    <property type="entry name" value="Periplasmic binding protein-like II"/>
    <property type="match status" value="1"/>
</dbReference>
<dbReference type="InterPro" id="IPR000847">
    <property type="entry name" value="LysR_HTH_N"/>
</dbReference>
<dbReference type="Gene3D" id="1.10.10.10">
    <property type="entry name" value="Winged helix-like DNA-binding domain superfamily/Winged helix DNA-binding domain"/>
    <property type="match status" value="1"/>
</dbReference>
<dbReference type="InterPro" id="IPR036390">
    <property type="entry name" value="WH_DNA-bd_sf"/>
</dbReference>
<evidence type="ECO:0000256" key="3">
    <source>
        <dbReference type="ARBA" id="ARBA00023125"/>
    </source>
</evidence>
<evidence type="ECO:0000313" key="7">
    <source>
        <dbReference type="Proteomes" id="UP000298781"/>
    </source>
</evidence>
<gene>
    <name evidence="6" type="ORF">E8M01_21610</name>
</gene>
<keyword evidence="4" id="KW-0804">Transcription</keyword>
<evidence type="ECO:0000256" key="4">
    <source>
        <dbReference type="ARBA" id="ARBA00023163"/>
    </source>
</evidence>
<dbReference type="PANTHER" id="PTHR30419">
    <property type="entry name" value="HTH-TYPE TRANSCRIPTIONAL REGULATOR YBHD"/>
    <property type="match status" value="1"/>
</dbReference>
<evidence type="ECO:0000259" key="5">
    <source>
        <dbReference type="PROSITE" id="PS50931"/>
    </source>
</evidence>
<keyword evidence="3" id="KW-0238">DNA-binding</keyword>
<sequence length="316" mass="34383">MTKEPAVRRLREARLKLHQLEFVVAVDERRSIAAAAEATNLSQPAATRMLKEVEAILGVVLFDRTRRGVTPTLYGEALLRRARLILAELRHMHEELLALAGGVEGRVAVGTLLAASATLLPRSIKILRERFPKVSVQIIEGTFDVLVPMLRAGELDILLGRLPRLAGDEGVATELLYHEPTCVVARPGHPLARRQQVSAAEIRAADWILPPRSTLLRADIDAAFRACGLAPPQPMLESVTVLANQRLIAATDLLAFLPRDIAEYYRGHGLIAIVPAELGLQPAEVGLSLRAGRLPSPATRVFADIVREVAGDLALI</sequence>
<protein>
    <submittedName>
        <fullName evidence="6">LysR family transcriptional regulator</fullName>
    </submittedName>
</protein>
<dbReference type="InterPro" id="IPR050950">
    <property type="entry name" value="HTH-type_LysR_regulators"/>
</dbReference>
<dbReference type="InterPro" id="IPR036388">
    <property type="entry name" value="WH-like_DNA-bd_sf"/>
</dbReference>
<dbReference type="GO" id="GO:0003700">
    <property type="term" value="F:DNA-binding transcription factor activity"/>
    <property type="evidence" value="ECO:0007669"/>
    <property type="project" value="InterPro"/>
</dbReference>
<keyword evidence="2" id="KW-0805">Transcription regulation</keyword>
<dbReference type="PRINTS" id="PR00039">
    <property type="entry name" value="HTHLYSR"/>
</dbReference>
<evidence type="ECO:0000256" key="2">
    <source>
        <dbReference type="ARBA" id="ARBA00023015"/>
    </source>
</evidence>
<dbReference type="OrthoDB" id="9806538at2"/>
<keyword evidence="7" id="KW-1185">Reference proteome</keyword>
<feature type="domain" description="HTH lysR-type" evidence="5">
    <location>
        <begin position="15"/>
        <end position="72"/>
    </location>
</feature>
<dbReference type="PANTHER" id="PTHR30419:SF8">
    <property type="entry name" value="NITROGEN ASSIMILATION TRANSCRIPTIONAL ACTIVATOR-RELATED"/>
    <property type="match status" value="1"/>
</dbReference>
<evidence type="ECO:0000256" key="1">
    <source>
        <dbReference type="ARBA" id="ARBA00009437"/>
    </source>
</evidence>
<dbReference type="RefSeq" id="WP_136962037.1">
    <property type="nucleotide sequence ID" value="NZ_CP039690.1"/>
</dbReference>
<dbReference type="KEGG" id="pstg:E8M01_21610"/>
<dbReference type="GO" id="GO:0005829">
    <property type="term" value="C:cytosol"/>
    <property type="evidence" value="ECO:0007669"/>
    <property type="project" value="TreeGrafter"/>
</dbReference>
<organism evidence="6 7">
    <name type="scientific">Phreatobacter stygius</name>
    <dbReference type="NCBI Taxonomy" id="1940610"/>
    <lineage>
        <taxon>Bacteria</taxon>
        <taxon>Pseudomonadati</taxon>
        <taxon>Pseudomonadota</taxon>
        <taxon>Alphaproteobacteria</taxon>
        <taxon>Hyphomicrobiales</taxon>
        <taxon>Phreatobacteraceae</taxon>
        <taxon>Phreatobacter</taxon>
    </lineage>
</organism>
<dbReference type="PROSITE" id="PS50931">
    <property type="entry name" value="HTH_LYSR"/>
    <property type="match status" value="1"/>
</dbReference>
<dbReference type="SUPFAM" id="SSF46785">
    <property type="entry name" value="Winged helix' DNA-binding domain"/>
    <property type="match status" value="1"/>
</dbReference>
<dbReference type="Pfam" id="PF00126">
    <property type="entry name" value="HTH_1"/>
    <property type="match status" value="1"/>
</dbReference>
<dbReference type="InterPro" id="IPR005119">
    <property type="entry name" value="LysR_subst-bd"/>
</dbReference>
<dbReference type="Proteomes" id="UP000298781">
    <property type="component" value="Chromosome"/>
</dbReference>
<name>A0A4D7BAU4_9HYPH</name>
<dbReference type="GO" id="GO:0003677">
    <property type="term" value="F:DNA binding"/>
    <property type="evidence" value="ECO:0007669"/>
    <property type="project" value="UniProtKB-KW"/>
</dbReference>
<dbReference type="Gene3D" id="3.40.190.290">
    <property type="match status" value="1"/>
</dbReference>
<proteinExistence type="inferred from homology"/>
<evidence type="ECO:0000313" key="6">
    <source>
        <dbReference type="EMBL" id="QCI66596.1"/>
    </source>
</evidence>
<accession>A0A4D7BAU4</accession>
<comment type="similarity">
    <text evidence="1">Belongs to the LysR transcriptional regulatory family.</text>
</comment>
<reference evidence="6 7" key="1">
    <citation type="submission" date="2019-04" db="EMBL/GenBank/DDBJ databases">
        <title>Phreatobacter aquaticus sp. nov.</title>
        <authorList>
            <person name="Choi A."/>
        </authorList>
    </citation>
    <scope>NUCLEOTIDE SEQUENCE [LARGE SCALE GENOMIC DNA]</scope>
    <source>
        <strain evidence="6 7">KCTC 52518</strain>
    </source>
</reference>